<dbReference type="Gene3D" id="3.90.550.10">
    <property type="entry name" value="Spore Coat Polysaccharide Biosynthesis Protein SpsA, Chain A"/>
    <property type="match status" value="1"/>
</dbReference>
<proteinExistence type="predicted"/>
<dbReference type="OrthoDB" id="9802649at2"/>
<dbReference type="Pfam" id="PF00535">
    <property type="entry name" value="Glycos_transf_2"/>
    <property type="match status" value="1"/>
</dbReference>
<dbReference type="PANTHER" id="PTHR43685">
    <property type="entry name" value="GLYCOSYLTRANSFERASE"/>
    <property type="match status" value="1"/>
</dbReference>
<sequence length="323" mass="38066">MTISVALCTYNGEKFLRKQLDSILDQTVSVNEIVVCDDGSTDATLKILNEYEKSYPHIFKIHNNEKNLRSVKNFEKAISLCQNDIIFLSDQDDVWVKEKVEKYTFFFRENPKTNAICSNGFGIDQKDVILDVVTVWDIIAEQKKRNPKLSYFETINFAGNFVTGASMAIRKDFVSKCTPFPEIDGFHHDEWIALIAGYTDSLEFFPDKLFFYRQHDDQQVGGVFFENTENKKRRLSKFFTVDDHQNKSFRNYKHLLKRLSASYKKNKQLIETSVFYRDLLGKSLEKIEVLFYIYKNRMKKKYPVRFFFLNIIDKIKNKRQLGK</sequence>
<organism evidence="2 3">
    <name type="scientific">Chryseobacterium aquaticum</name>
    <dbReference type="NCBI Taxonomy" id="452084"/>
    <lineage>
        <taxon>Bacteria</taxon>
        <taxon>Pseudomonadati</taxon>
        <taxon>Bacteroidota</taxon>
        <taxon>Flavobacteriia</taxon>
        <taxon>Flavobacteriales</taxon>
        <taxon>Weeksellaceae</taxon>
        <taxon>Chryseobacterium group</taxon>
        <taxon>Chryseobacterium</taxon>
    </lineage>
</organism>
<evidence type="ECO:0000313" key="2">
    <source>
        <dbReference type="EMBL" id="KQK26310.1"/>
    </source>
</evidence>
<dbReference type="RefSeq" id="WP_056013091.1">
    <property type="nucleotide sequence ID" value="NZ_LLYZ01000004.1"/>
</dbReference>
<accession>A0A0Q3P9R3</accession>
<name>A0A0Q3P9R3_9FLAO</name>
<dbReference type="InterPro" id="IPR050834">
    <property type="entry name" value="Glycosyltransf_2"/>
</dbReference>
<dbReference type="PANTHER" id="PTHR43685:SF2">
    <property type="entry name" value="GLYCOSYLTRANSFERASE 2-LIKE DOMAIN-CONTAINING PROTEIN"/>
    <property type="match status" value="1"/>
</dbReference>
<dbReference type="EMBL" id="LLYZ01000004">
    <property type="protein sequence ID" value="KQK26310.1"/>
    <property type="molecule type" value="Genomic_DNA"/>
</dbReference>
<dbReference type="SUPFAM" id="SSF53448">
    <property type="entry name" value="Nucleotide-diphospho-sugar transferases"/>
    <property type="match status" value="1"/>
</dbReference>
<feature type="domain" description="Glycosyltransferase 2-like" evidence="1">
    <location>
        <begin position="4"/>
        <end position="133"/>
    </location>
</feature>
<evidence type="ECO:0000259" key="1">
    <source>
        <dbReference type="Pfam" id="PF00535"/>
    </source>
</evidence>
<evidence type="ECO:0000313" key="3">
    <source>
        <dbReference type="Proteomes" id="UP000051682"/>
    </source>
</evidence>
<dbReference type="InterPro" id="IPR029044">
    <property type="entry name" value="Nucleotide-diphossugar_trans"/>
</dbReference>
<dbReference type="Proteomes" id="UP000051682">
    <property type="component" value="Unassembled WGS sequence"/>
</dbReference>
<keyword evidence="3" id="KW-1185">Reference proteome</keyword>
<dbReference type="CDD" id="cd04196">
    <property type="entry name" value="GT_2_like_d"/>
    <property type="match status" value="1"/>
</dbReference>
<dbReference type="AlphaFoldDB" id="A0A0Q3P9R3"/>
<dbReference type="STRING" id="452084.AR438_05920"/>
<reference evidence="2 3" key="1">
    <citation type="submission" date="2015-10" db="EMBL/GenBank/DDBJ databases">
        <title>Chryseobacterium aquaticum genome.</title>
        <authorList>
            <person name="Newman J.D."/>
            <person name="Ferguson M.B."/>
            <person name="Miller J.R."/>
        </authorList>
    </citation>
    <scope>NUCLEOTIDE SEQUENCE [LARGE SCALE GENOMIC DNA]</scope>
    <source>
        <strain evidence="2 3">KCTC 12483</strain>
    </source>
</reference>
<protein>
    <recommendedName>
        <fullName evidence="1">Glycosyltransferase 2-like domain-containing protein</fullName>
    </recommendedName>
</protein>
<dbReference type="InterPro" id="IPR001173">
    <property type="entry name" value="Glyco_trans_2-like"/>
</dbReference>
<gene>
    <name evidence="2" type="ORF">AR438_05920</name>
</gene>
<comment type="caution">
    <text evidence="2">The sequence shown here is derived from an EMBL/GenBank/DDBJ whole genome shotgun (WGS) entry which is preliminary data.</text>
</comment>